<organism evidence="2 3">
    <name type="scientific">Haloferula helveola</name>
    <dbReference type="NCBI Taxonomy" id="490095"/>
    <lineage>
        <taxon>Bacteria</taxon>
        <taxon>Pseudomonadati</taxon>
        <taxon>Verrucomicrobiota</taxon>
        <taxon>Verrucomicrobiia</taxon>
        <taxon>Verrucomicrobiales</taxon>
        <taxon>Verrucomicrobiaceae</taxon>
        <taxon>Haloferula</taxon>
    </lineage>
</organism>
<evidence type="ECO:0000313" key="3">
    <source>
        <dbReference type="Proteomes" id="UP001374893"/>
    </source>
</evidence>
<dbReference type="PANTHER" id="PTHR12121">
    <property type="entry name" value="CARBON CATABOLITE REPRESSOR PROTEIN 4"/>
    <property type="match status" value="1"/>
</dbReference>
<feature type="domain" description="Endonuclease/exonuclease/phosphatase" evidence="1">
    <location>
        <begin position="40"/>
        <end position="300"/>
    </location>
</feature>
<keyword evidence="2" id="KW-0378">Hydrolase</keyword>
<dbReference type="Pfam" id="PF03372">
    <property type="entry name" value="Exo_endo_phos"/>
    <property type="match status" value="1"/>
</dbReference>
<dbReference type="EMBL" id="AP024702">
    <property type="protein sequence ID" value="BCX48381.1"/>
    <property type="molecule type" value="Genomic_DNA"/>
</dbReference>
<dbReference type="GO" id="GO:0004519">
    <property type="term" value="F:endonuclease activity"/>
    <property type="evidence" value="ECO:0007669"/>
    <property type="project" value="UniProtKB-KW"/>
</dbReference>
<dbReference type="CDD" id="cd09083">
    <property type="entry name" value="EEP-1"/>
    <property type="match status" value="1"/>
</dbReference>
<dbReference type="InterPro" id="IPR005135">
    <property type="entry name" value="Endo/exonuclease/phosphatase"/>
</dbReference>
<evidence type="ECO:0000259" key="1">
    <source>
        <dbReference type="Pfam" id="PF03372"/>
    </source>
</evidence>
<dbReference type="PANTHER" id="PTHR12121:SF36">
    <property type="entry name" value="ENDONUCLEASE_EXONUCLEASE_PHOSPHATASE DOMAIN-CONTAINING PROTEIN"/>
    <property type="match status" value="1"/>
</dbReference>
<protein>
    <submittedName>
        <fullName evidence="2">Endonuclease</fullName>
    </submittedName>
</protein>
<keyword evidence="2" id="KW-0540">Nuclease</keyword>
<dbReference type="InterPro" id="IPR036691">
    <property type="entry name" value="Endo/exonu/phosph_ase_sf"/>
</dbReference>
<gene>
    <name evidence="2" type="ORF">HAHE_22890</name>
</gene>
<dbReference type="RefSeq" id="WP_338684555.1">
    <property type="nucleotide sequence ID" value="NZ_AP024702.1"/>
</dbReference>
<name>A0ABM7RMK3_9BACT</name>
<keyword evidence="3" id="KW-1185">Reference proteome</keyword>
<dbReference type="Proteomes" id="UP001374893">
    <property type="component" value="Chromosome"/>
</dbReference>
<reference evidence="2 3" key="1">
    <citation type="submission" date="2021-06" db="EMBL/GenBank/DDBJ databases">
        <title>Complete genome of Haloferula helveola possessing various polysaccharide degrading enzymes.</title>
        <authorList>
            <person name="Takami H."/>
            <person name="Huang C."/>
            <person name="Hamasaki K."/>
        </authorList>
    </citation>
    <scope>NUCLEOTIDE SEQUENCE [LARGE SCALE GENOMIC DNA]</scope>
    <source>
        <strain evidence="2 3">CN-1</strain>
    </source>
</reference>
<accession>A0ABM7RMK3</accession>
<evidence type="ECO:0000313" key="2">
    <source>
        <dbReference type="EMBL" id="BCX48381.1"/>
    </source>
</evidence>
<dbReference type="InterPro" id="IPR050410">
    <property type="entry name" value="CCR4/nocturin_mRNA_transcr"/>
</dbReference>
<sequence length="311" mass="35594">MTRARIIALGLALLGAGCGEKEAPRAVPVRADGVLELTLCSFNVRYEAPEDHGWRKWPNRLDRVLRTIRQIDPDVFGVQEALHGQAADLWASLPDYDFHGIGRKDGKREGEYAGIFWKRHRFEPDPAERGTFWLSDYPEMPGSRTWGNDPERCTSWIRLTDRATGRGFYVFNTHWDHRSQYSRERAAPLIASRIDARAHPEEPVVLLGDFNATEGNPAVDYFIGKDVTLAGQSVRGWQHPLTDPYRRLHPDVKNRRTLHFWTARTDGWAKVDHILVSKDAQLLGADIVRAETRETQPSDHYPVWVKVAWPE</sequence>
<dbReference type="SUPFAM" id="SSF56219">
    <property type="entry name" value="DNase I-like"/>
    <property type="match status" value="1"/>
</dbReference>
<proteinExistence type="predicted"/>
<dbReference type="Gene3D" id="3.60.10.10">
    <property type="entry name" value="Endonuclease/exonuclease/phosphatase"/>
    <property type="match status" value="1"/>
</dbReference>
<keyword evidence="2" id="KW-0255">Endonuclease</keyword>
<dbReference type="PROSITE" id="PS51257">
    <property type="entry name" value="PROKAR_LIPOPROTEIN"/>
    <property type="match status" value="1"/>
</dbReference>